<protein>
    <submittedName>
        <fullName evidence="1">Uncharacterized protein</fullName>
    </submittedName>
</protein>
<feature type="non-terminal residue" evidence="1">
    <location>
        <position position="1"/>
    </location>
</feature>
<reference evidence="1" key="1">
    <citation type="journal article" date="2014" name="Genome Biol. Evol.">
        <title>Pangenome evidence for extensive interdomain horizontal transfer affecting lineage core and shell genes in uncultured planktonic thaumarchaeota and euryarchaeota.</title>
        <authorList>
            <person name="Deschamps P."/>
            <person name="Zivanovic Y."/>
            <person name="Moreira D."/>
            <person name="Rodriguez-Valera F."/>
            <person name="Lopez-Garcia P."/>
        </authorList>
    </citation>
    <scope>NUCLEOTIDE SEQUENCE</scope>
</reference>
<sequence>VAKVILEKVIAEIPLPNSASRLLEEAGNAAFIDEVLKPMELNSRWSSAIAEKGFICNFNELASGLQEGIDRLTNKPKQKLLTEAVSSWHKSLKRGEIEALQPLAEQLHQMSNNDGWSNQITKIDGQLENMVRRQMSTSDSPVKAAKILVKIHAEDSPLFPGQLKRCNSHIMKFIEENLEVKE</sequence>
<dbReference type="EMBL" id="KF900552">
    <property type="protein sequence ID" value="AIE99029.1"/>
    <property type="molecule type" value="Genomic_DNA"/>
</dbReference>
<organism evidence="1">
    <name type="scientific">uncultured marine group II/III euryarchaeote KM3_103_A07</name>
    <dbReference type="NCBI Taxonomy" id="1457846"/>
    <lineage>
        <taxon>Archaea</taxon>
        <taxon>Methanobacteriati</taxon>
        <taxon>Methanobacteriota</taxon>
        <taxon>environmental samples</taxon>
    </lineage>
</organism>
<evidence type="ECO:0000313" key="1">
    <source>
        <dbReference type="EMBL" id="AIE99029.1"/>
    </source>
</evidence>
<dbReference type="AlphaFoldDB" id="A0A075G6M3"/>
<name>A0A075G6M3_9EURY</name>
<accession>A0A075G6M3</accession>
<proteinExistence type="predicted"/>